<protein>
    <recommendedName>
        <fullName evidence="4">Pectinesterase inhibitor domain-containing protein</fullName>
    </recommendedName>
</protein>
<feature type="chain" id="PRO_5020740352" description="Pectinesterase inhibitor domain-containing protein" evidence="1">
    <location>
        <begin position="29"/>
        <end position="144"/>
    </location>
</feature>
<accession>A0A4S4DGQ7</accession>
<gene>
    <name evidence="2" type="ORF">TEA_027895</name>
</gene>
<keyword evidence="1" id="KW-0732">Signal</keyword>
<evidence type="ECO:0000313" key="2">
    <source>
        <dbReference type="EMBL" id="THG01958.1"/>
    </source>
</evidence>
<evidence type="ECO:0008006" key="4">
    <source>
        <dbReference type="Google" id="ProtNLM"/>
    </source>
</evidence>
<organism evidence="2 3">
    <name type="scientific">Camellia sinensis var. sinensis</name>
    <name type="common">China tea</name>
    <dbReference type="NCBI Taxonomy" id="542762"/>
    <lineage>
        <taxon>Eukaryota</taxon>
        <taxon>Viridiplantae</taxon>
        <taxon>Streptophyta</taxon>
        <taxon>Embryophyta</taxon>
        <taxon>Tracheophyta</taxon>
        <taxon>Spermatophyta</taxon>
        <taxon>Magnoliopsida</taxon>
        <taxon>eudicotyledons</taxon>
        <taxon>Gunneridae</taxon>
        <taxon>Pentapetalae</taxon>
        <taxon>asterids</taxon>
        <taxon>Ericales</taxon>
        <taxon>Theaceae</taxon>
        <taxon>Camellia</taxon>
    </lineage>
</organism>
<feature type="signal peptide" evidence="1">
    <location>
        <begin position="1"/>
        <end position="28"/>
    </location>
</feature>
<evidence type="ECO:0000313" key="3">
    <source>
        <dbReference type="Proteomes" id="UP000306102"/>
    </source>
</evidence>
<dbReference type="EMBL" id="SDRB02011286">
    <property type="protein sequence ID" value="THG01958.1"/>
    <property type="molecule type" value="Genomic_DNA"/>
</dbReference>
<proteinExistence type="predicted"/>
<dbReference type="Proteomes" id="UP000306102">
    <property type="component" value="Unassembled WGS sequence"/>
</dbReference>
<sequence>MLKRRAMKAELLEDLLIITVLHLTAVQAGDIGSSVGRHMGTQREVDVNVNVCVDLIAKDALRSTGLCELLLNAPTVSAAVLDNDKAGDFRYSRSSSRMWECEREKKREREERRECRCPSVAPSLLPSCRRPAIATVQSSPLSLR</sequence>
<evidence type="ECO:0000256" key="1">
    <source>
        <dbReference type="SAM" id="SignalP"/>
    </source>
</evidence>
<comment type="caution">
    <text evidence="2">The sequence shown here is derived from an EMBL/GenBank/DDBJ whole genome shotgun (WGS) entry which is preliminary data.</text>
</comment>
<dbReference type="AlphaFoldDB" id="A0A4S4DGQ7"/>
<keyword evidence="3" id="KW-1185">Reference proteome</keyword>
<reference evidence="2 3" key="1">
    <citation type="journal article" date="2018" name="Proc. Natl. Acad. Sci. U.S.A.">
        <title>Draft genome sequence of Camellia sinensis var. sinensis provides insights into the evolution of the tea genome and tea quality.</title>
        <authorList>
            <person name="Wei C."/>
            <person name="Yang H."/>
            <person name="Wang S."/>
            <person name="Zhao J."/>
            <person name="Liu C."/>
            <person name="Gao L."/>
            <person name="Xia E."/>
            <person name="Lu Y."/>
            <person name="Tai Y."/>
            <person name="She G."/>
            <person name="Sun J."/>
            <person name="Cao H."/>
            <person name="Tong W."/>
            <person name="Gao Q."/>
            <person name="Li Y."/>
            <person name="Deng W."/>
            <person name="Jiang X."/>
            <person name="Wang W."/>
            <person name="Chen Q."/>
            <person name="Zhang S."/>
            <person name="Li H."/>
            <person name="Wu J."/>
            <person name="Wang P."/>
            <person name="Li P."/>
            <person name="Shi C."/>
            <person name="Zheng F."/>
            <person name="Jian J."/>
            <person name="Huang B."/>
            <person name="Shan D."/>
            <person name="Shi M."/>
            <person name="Fang C."/>
            <person name="Yue Y."/>
            <person name="Li F."/>
            <person name="Li D."/>
            <person name="Wei S."/>
            <person name="Han B."/>
            <person name="Jiang C."/>
            <person name="Yin Y."/>
            <person name="Xia T."/>
            <person name="Zhang Z."/>
            <person name="Bennetzen J.L."/>
            <person name="Zhao S."/>
            <person name="Wan X."/>
        </authorList>
    </citation>
    <scope>NUCLEOTIDE SEQUENCE [LARGE SCALE GENOMIC DNA]</scope>
    <source>
        <strain evidence="3">cv. Shuchazao</strain>
        <tissue evidence="2">Leaf</tissue>
    </source>
</reference>
<name>A0A4S4DGQ7_CAMSN</name>